<gene>
    <name evidence="2" type="primary">ybfD</name>
</gene>
<feature type="domain" description="H repeat-associated protein N-terminal" evidence="1">
    <location>
        <begin position="55"/>
        <end position="115"/>
    </location>
</feature>
<dbReference type="PANTHER" id="PTHR30298:SF0">
    <property type="entry name" value="PROTEIN YBFL-RELATED"/>
    <property type="match status" value="1"/>
</dbReference>
<dbReference type="Pfam" id="PF13808">
    <property type="entry name" value="DDE_Tnp_1_assoc"/>
    <property type="match status" value="1"/>
</dbReference>
<evidence type="ECO:0000259" key="1">
    <source>
        <dbReference type="Pfam" id="PF13808"/>
    </source>
</evidence>
<sequence length="247" mass="28732">MDTYIRWYNERRIKLLLVQSAQKCTVNNVAGIIKQFRKSSSSKKLIEHISINTSAGKVEHKLSKILLLTIFAVILGAEGWEDIEYFGETPLDFLKQYGDFENGITVHDTIARVYPVSVLQNFTSALLTGCVTTILQMIKTSSQLMEKHSGILMTRVAARERFMLLVCSQQCTVWSSDRLKRIRNPMRLLLSLLFLICWLLKEKLSHQIRWVARKILQRRYKNREMIIYSLQTEIRVGLIKILRGNFH</sequence>
<protein>
    <submittedName>
        <fullName evidence="2">H repeat-associated protein</fullName>
    </submittedName>
</protein>
<proteinExistence type="predicted"/>
<organism evidence="2">
    <name type="scientific">Escherichia coli</name>
    <dbReference type="NCBI Taxonomy" id="562"/>
    <lineage>
        <taxon>Bacteria</taxon>
        <taxon>Pseudomonadati</taxon>
        <taxon>Pseudomonadota</taxon>
        <taxon>Gammaproteobacteria</taxon>
        <taxon>Enterobacterales</taxon>
        <taxon>Enterobacteriaceae</taxon>
        <taxon>Escherichia</taxon>
    </lineage>
</organism>
<dbReference type="PANTHER" id="PTHR30298">
    <property type="entry name" value="H REPEAT-ASSOCIATED PREDICTED TRANSPOSASE"/>
    <property type="match status" value="1"/>
</dbReference>
<dbReference type="EMBL" id="KJ755562">
    <property type="protein sequence ID" value="AIG62587.1"/>
    <property type="molecule type" value="Genomic_DNA"/>
</dbReference>
<accession>A0A0B4N473</accession>
<evidence type="ECO:0000313" key="2">
    <source>
        <dbReference type="EMBL" id="AIG62587.1"/>
    </source>
</evidence>
<reference evidence="2" key="1">
    <citation type="journal article" date="2016" name="PLoS ONE">
        <title>Comparison of O-Antigen Gene Clusters of All O-Serogroups of Escherichia coli and Proposal for Adopting a New Nomenclature for O-Typing.</title>
        <authorList>
            <person name="DebRoy C."/>
            <person name="Fratamico P.M."/>
            <person name="Yan X."/>
            <person name="Baranzoni G."/>
            <person name="Liu Y."/>
            <person name="Needleman D.S."/>
            <person name="Tebbs R."/>
            <person name="O'Connell C.D."/>
            <person name="Allred A."/>
            <person name="Swimley M."/>
            <person name="Mwangi M."/>
            <person name="Kapur V."/>
            <person name="Raygoza Garay J.A."/>
            <person name="Roberts E.L."/>
            <person name="Katani R."/>
        </authorList>
    </citation>
    <scope>NUCLEOTIDE SEQUENCE</scope>
    <source>
        <strain evidence="2">E 41a</strain>
    </source>
</reference>
<dbReference type="InterPro" id="IPR051698">
    <property type="entry name" value="Transposase_11-like"/>
</dbReference>
<name>A0A0B4N473_ECOLX</name>
<dbReference type="InterPro" id="IPR032806">
    <property type="entry name" value="YbfD_N"/>
</dbReference>
<dbReference type="AlphaFoldDB" id="A0A0B4N473"/>